<dbReference type="HAMAP" id="MF_03231">
    <property type="entry name" value="SCS3"/>
    <property type="match status" value="1"/>
</dbReference>
<dbReference type="PANTHER" id="PTHR23129:SF0">
    <property type="entry name" value="ACYL-COENZYME A DIPHOSPHATASE FITM2"/>
    <property type="match status" value="1"/>
</dbReference>
<keyword evidence="6" id="KW-0443">Lipid metabolism</keyword>
<keyword evidence="4 8" id="KW-0256">Endoplasmic reticulum</keyword>
<proteinExistence type="inferred from homology"/>
<feature type="transmembrane region" description="Helical" evidence="10">
    <location>
        <begin position="135"/>
        <end position="157"/>
    </location>
</feature>
<evidence type="ECO:0000256" key="4">
    <source>
        <dbReference type="ARBA" id="ARBA00022824"/>
    </source>
</evidence>
<evidence type="ECO:0000256" key="2">
    <source>
        <dbReference type="ARBA" id="ARBA00022692"/>
    </source>
</evidence>
<evidence type="ECO:0000256" key="7">
    <source>
        <dbReference type="ARBA" id="ARBA00023136"/>
    </source>
</evidence>
<dbReference type="GO" id="GO:0140042">
    <property type="term" value="P:lipid droplet formation"/>
    <property type="evidence" value="ECO:0007669"/>
    <property type="project" value="UniProtKB-UniRule"/>
</dbReference>
<evidence type="ECO:0000256" key="1">
    <source>
        <dbReference type="ARBA" id="ARBA00004477"/>
    </source>
</evidence>
<dbReference type="RefSeq" id="XP_007801704.1">
    <property type="nucleotide sequence ID" value="XM_007803513.1"/>
</dbReference>
<keyword evidence="8" id="KW-1208">Phospholipid metabolism</keyword>
<evidence type="ECO:0000256" key="8">
    <source>
        <dbReference type="HAMAP-Rule" id="MF_03231"/>
    </source>
</evidence>
<dbReference type="OrthoDB" id="5579088at2759"/>
<dbReference type="GO" id="GO:0010945">
    <property type="term" value="F:coenzyme A diphosphatase activity"/>
    <property type="evidence" value="ECO:0007669"/>
    <property type="project" value="InterPro"/>
</dbReference>
<evidence type="ECO:0000256" key="3">
    <source>
        <dbReference type="ARBA" id="ARBA00022801"/>
    </source>
</evidence>
<comment type="catalytic activity">
    <reaction evidence="8">
        <text>(5Z,8Z,11Z,14Z)-eicosatetraenoyl-CoA + H2O = S-(5Z,8Z,11Z,14Z-eicosatetraenoyl)-4'-phosphopantetheine + adenosine 3',5'-bisphosphate + 2 H(+)</text>
        <dbReference type="Rhea" id="RHEA:65568"/>
        <dbReference type="ChEBI" id="CHEBI:15377"/>
        <dbReference type="ChEBI" id="CHEBI:15378"/>
        <dbReference type="ChEBI" id="CHEBI:57368"/>
        <dbReference type="ChEBI" id="CHEBI:58343"/>
        <dbReference type="ChEBI" id="CHEBI:156554"/>
    </reaction>
</comment>
<feature type="region of interest" description="Disordered" evidence="9">
    <location>
        <begin position="1"/>
        <end position="28"/>
    </location>
</feature>
<feature type="transmembrane region" description="Helical" evidence="10">
    <location>
        <begin position="212"/>
        <end position="232"/>
    </location>
</feature>
<dbReference type="OMA" id="FTSWFFG"/>
<dbReference type="Pfam" id="PF10261">
    <property type="entry name" value="FIT"/>
    <property type="match status" value="1"/>
</dbReference>
<dbReference type="eggNOG" id="KOG3750">
    <property type="taxonomic scope" value="Eukaryota"/>
</dbReference>
<protein>
    <recommendedName>
        <fullName evidence="8">Acyl-coenzyme A diphosphatase SCS3</fullName>
        <ecNumber evidence="8">3.6.1.-</ecNumber>
    </recommendedName>
    <alternativeName>
        <fullName evidence="8">FIT family protein SCS3</fullName>
    </alternativeName>
</protein>
<sequence>MSQAVRRNGTTSSPQTKASPEREASRARSRPSPYMLLVYPIILTLGVLFSVLSPSASPSTYSAPFTPGVASDINTPQTPQTLNYFAGKGNFLNLYFVKIGWFWTTLAFGLLQLTTTNDPKQQPPSSRTGSKNNNFLQALLRYSLITLTWIFTTQWFFGPALIDRSFTSTGGRCVPRHHGKVDSLAEGIELSSVATHLSCKAFGGKWLGGHDISGHFFMLVLSSAFLFLEFFISETQTQAAHPHISPEAAARIATETTEEEKRAVGGWESEAVVKARLWTQYFVWAVIVLDAWMLLMTAIWFHTLFEKVSGLALASLCVWGVYFLPRLSPEWRKLVGGV</sequence>
<keyword evidence="12" id="KW-1185">Reference proteome</keyword>
<dbReference type="Proteomes" id="UP000019373">
    <property type="component" value="Unassembled WGS sequence"/>
</dbReference>
<feature type="transmembrane region" description="Helical" evidence="10">
    <location>
        <begin position="34"/>
        <end position="52"/>
    </location>
</feature>
<dbReference type="EC" id="3.6.1.-" evidence="8"/>
<evidence type="ECO:0000256" key="9">
    <source>
        <dbReference type="SAM" id="MobiDB-lite"/>
    </source>
</evidence>
<evidence type="ECO:0000256" key="5">
    <source>
        <dbReference type="ARBA" id="ARBA00022989"/>
    </source>
</evidence>
<dbReference type="InterPro" id="IPR046400">
    <property type="entry name" value="SCS3"/>
</dbReference>
<comment type="similarity">
    <text evidence="8">Belongs to the FIT family. Fungal FIT2B/SCS3 subfamily.</text>
</comment>
<keyword evidence="5 8" id="KW-1133">Transmembrane helix</keyword>
<keyword evidence="7 8" id="KW-0472">Membrane</keyword>
<evidence type="ECO:0000313" key="11">
    <source>
        <dbReference type="EMBL" id="ERF72627.1"/>
    </source>
</evidence>
<gene>
    <name evidence="8" type="primary">SCS3</name>
    <name evidence="8" type="synonym">FIT2B</name>
    <name evidence="11" type="ORF">EPUS_05681</name>
</gene>
<feature type="transmembrane region" description="Helical" evidence="10">
    <location>
        <begin position="92"/>
        <end position="114"/>
    </location>
</feature>
<evidence type="ECO:0000256" key="6">
    <source>
        <dbReference type="ARBA" id="ARBA00023098"/>
    </source>
</evidence>
<dbReference type="InterPro" id="IPR019388">
    <property type="entry name" value="FIT"/>
</dbReference>
<dbReference type="PANTHER" id="PTHR23129">
    <property type="entry name" value="ACYL-COENZYME A DIPHOSPHATASE FITM2"/>
    <property type="match status" value="1"/>
</dbReference>
<accession>U1G5N5</accession>
<evidence type="ECO:0000256" key="10">
    <source>
        <dbReference type="SAM" id="Phobius"/>
    </source>
</evidence>
<comment type="catalytic activity">
    <reaction evidence="8">
        <text>(9Z)-octadecenoyl-CoA + H2O = S-(9Z-octadecenoyl)-4'-phosphopantetheine + adenosine 3',5'-bisphosphate + 2 H(+)</text>
        <dbReference type="Rhea" id="RHEA:65564"/>
        <dbReference type="ChEBI" id="CHEBI:15377"/>
        <dbReference type="ChEBI" id="CHEBI:15378"/>
        <dbReference type="ChEBI" id="CHEBI:57387"/>
        <dbReference type="ChEBI" id="CHEBI:58343"/>
        <dbReference type="ChEBI" id="CHEBI:156553"/>
    </reaction>
</comment>
<keyword evidence="8" id="KW-0594">Phospholipid biosynthesis</keyword>
<comment type="catalytic activity">
    <reaction evidence="8">
        <text>an acyl-CoA + H2O = an acyl-4'-phosphopantetheine + adenosine 3',5'-bisphosphate + 2 H(+)</text>
        <dbReference type="Rhea" id="RHEA:50044"/>
        <dbReference type="ChEBI" id="CHEBI:15377"/>
        <dbReference type="ChEBI" id="CHEBI:15378"/>
        <dbReference type="ChEBI" id="CHEBI:58342"/>
        <dbReference type="ChEBI" id="CHEBI:58343"/>
        <dbReference type="ChEBI" id="CHEBI:132023"/>
    </reaction>
</comment>
<comment type="subcellular location">
    <subcellularLocation>
        <location evidence="1 8">Endoplasmic reticulum membrane</location>
        <topology evidence="1 8">Multi-pass membrane protein</topology>
    </subcellularLocation>
</comment>
<evidence type="ECO:0000313" key="12">
    <source>
        <dbReference type="Proteomes" id="UP000019373"/>
    </source>
</evidence>
<dbReference type="AlphaFoldDB" id="U1G5N5"/>
<keyword evidence="8" id="KW-0444">Lipid biosynthesis</keyword>
<keyword evidence="2 8" id="KW-0812">Transmembrane</keyword>
<comment type="function">
    <text evidence="8">Fatty acyl-coenzyme A (CoA) diphosphatase that hydrolyzes fatty acyl-CoA to yield acyl-4'-phosphopantetheine and adenosine 3',5'-bisphosphate. Preferentially hydrolyzes unsaturated long-chain acyl-CoA substrates in the endoplasmic reticulum (ER) lumen. This catalytic activity is required for maintaining ER structure and for lipid droplets (LDs) biogenesis, which are lipid storage organelles involved in maintaining lipid and energy homeostasis. May directly bind to diacylglycerol (DAGs) and triacylglycerol, which is also important for LD biogenesis. May support directional budding of nacent LDs from the ER into the cytosol by reducing DAG levels at sites of LD formation. May play a role in the regulation of cell morphology and cytoskeletal organization. Involved in phospholipid biosynthesis.</text>
</comment>
<dbReference type="GO" id="GO:0005789">
    <property type="term" value="C:endoplasmic reticulum membrane"/>
    <property type="evidence" value="ECO:0007669"/>
    <property type="project" value="UniProtKB-SubCell"/>
</dbReference>
<feature type="transmembrane region" description="Helical" evidence="10">
    <location>
        <begin position="308"/>
        <end position="324"/>
    </location>
</feature>
<reference evidence="12" key="1">
    <citation type="journal article" date="2014" name="BMC Genomics">
        <title>Genome characteristics reveal the impact of lichenization on lichen-forming fungus Endocarpon pusillum Hedwig (Verrucariales, Ascomycota).</title>
        <authorList>
            <person name="Wang Y.-Y."/>
            <person name="Liu B."/>
            <person name="Zhang X.-Y."/>
            <person name="Zhou Q.-M."/>
            <person name="Zhang T."/>
            <person name="Li H."/>
            <person name="Yu Y.-F."/>
            <person name="Zhang X.-L."/>
            <person name="Hao X.-Y."/>
            <person name="Wang M."/>
            <person name="Wang L."/>
            <person name="Wei J.-C."/>
        </authorList>
    </citation>
    <scope>NUCLEOTIDE SEQUENCE [LARGE SCALE GENOMIC DNA]</scope>
    <source>
        <strain evidence="12">Z07020 / HMAS-L-300199</strain>
    </source>
</reference>
<dbReference type="GO" id="GO:0008654">
    <property type="term" value="P:phospholipid biosynthetic process"/>
    <property type="evidence" value="ECO:0007669"/>
    <property type="project" value="UniProtKB-KW"/>
</dbReference>
<dbReference type="EMBL" id="KE721068">
    <property type="protein sequence ID" value="ERF72627.1"/>
    <property type="molecule type" value="Genomic_DNA"/>
</dbReference>
<feature type="transmembrane region" description="Helical" evidence="10">
    <location>
        <begin position="281"/>
        <end position="302"/>
    </location>
</feature>
<organism evidence="11 12">
    <name type="scientific">Endocarpon pusillum (strain Z07020 / HMAS-L-300199)</name>
    <name type="common">Lichen-forming fungus</name>
    <dbReference type="NCBI Taxonomy" id="1263415"/>
    <lineage>
        <taxon>Eukaryota</taxon>
        <taxon>Fungi</taxon>
        <taxon>Dikarya</taxon>
        <taxon>Ascomycota</taxon>
        <taxon>Pezizomycotina</taxon>
        <taxon>Eurotiomycetes</taxon>
        <taxon>Chaetothyriomycetidae</taxon>
        <taxon>Verrucariales</taxon>
        <taxon>Verrucariaceae</taxon>
        <taxon>Endocarpon</taxon>
    </lineage>
</organism>
<dbReference type="GeneID" id="19240629"/>
<feature type="active site" evidence="8">
    <location>
        <position position="215"/>
    </location>
</feature>
<feature type="active site" evidence="8">
    <location>
        <position position="302"/>
    </location>
</feature>
<name>U1G5N5_ENDPU</name>
<comment type="catalytic activity">
    <reaction evidence="8">
        <text>hexadecanoyl-CoA + H2O = S-hexadecanoyl-4'-phosphopantetheine + adenosine 3',5'-bisphosphate + 2 H(+)</text>
        <dbReference type="Rhea" id="RHEA:50032"/>
        <dbReference type="ChEBI" id="CHEBI:15377"/>
        <dbReference type="ChEBI" id="CHEBI:15378"/>
        <dbReference type="ChEBI" id="CHEBI:57379"/>
        <dbReference type="ChEBI" id="CHEBI:58343"/>
        <dbReference type="ChEBI" id="CHEBI:132018"/>
    </reaction>
</comment>
<feature type="compositionally biased region" description="Polar residues" evidence="9">
    <location>
        <begin position="1"/>
        <end position="17"/>
    </location>
</feature>
<keyword evidence="3 8" id="KW-0378">Hydrolase</keyword>
<dbReference type="HOGENOM" id="CLU_048143_0_0_1"/>